<reference evidence="2" key="1">
    <citation type="submission" date="2021-01" db="EMBL/GenBank/DDBJ databases">
        <authorList>
            <person name="Corre E."/>
            <person name="Pelletier E."/>
            <person name="Niang G."/>
            <person name="Scheremetjew M."/>
            <person name="Finn R."/>
            <person name="Kale V."/>
            <person name="Holt S."/>
            <person name="Cochrane G."/>
            <person name="Meng A."/>
            <person name="Brown T."/>
            <person name="Cohen L."/>
        </authorList>
    </citation>
    <scope>NUCLEOTIDE SEQUENCE</scope>
    <source>
        <strain evidence="2">CCMP3107</strain>
    </source>
</reference>
<feature type="compositionally biased region" description="Basic and acidic residues" evidence="1">
    <location>
        <begin position="135"/>
        <end position="145"/>
    </location>
</feature>
<dbReference type="EMBL" id="HBIU01035913">
    <property type="protein sequence ID" value="CAE0637751.1"/>
    <property type="molecule type" value="Transcribed_RNA"/>
</dbReference>
<evidence type="ECO:0000313" key="2">
    <source>
        <dbReference type="EMBL" id="CAE0637751.1"/>
    </source>
</evidence>
<feature type="compositionally biased region" description="Polar residues" evidence="1">
    <location>
        <begin position="187"/>
        <end position="202"/>
    </location>
</feature>
<organism evidence="2">
    <name type="scientific">Heterosigma akashiwo</name>
    <name type="common">Chromophytic alga</name>
    <name type="synonym">Heterosigma carterae</name>
    <dbReference type="NCBI Taxonomy" id="2829"/>
    <lineage>
        <taxon>Eukaryota</taxon>
        <taxon>Sar</taxon>
        <taxon>Stramenopiles</taxon>
        <taxon>Ochrophyta</taxon>
        <taxon>Raphidophyceae</taxon>
        <taxon>Chattonellales</taxon>
        <taxon>Chattonellaceae</taxon>
        <taxon>Heterosigma</taxon>
    </lineage>
</organism>
<proteinExistence type="predicted"/>
<protein>
    <submittedName>
        <fullName evidence="2">Uncharacterized protein</fullName>
    </submittedName>
</protein>
<evidence type="ECO:0000256" key="1">
    <source>
        <dbReference type="SAM" id="MobiDB-lite"/>
    </source>
</evidence>
<name>A0A7S4DA66_HETAK</name>
<dbReference type="AlphaFoldDB" id="A0A7S4DA66"/>
<feature type="region of interest" description="Disordered" evidence="1">
    <location>
        <begin position="183"/>
        <end position="202"/>
    </location>
</feature>
<sequence>MMPLAKIEPGFVPERKIRKIENKDDAKKLEPCNRPDCLADMDRVKELAQANATLKAQLHDMERQYEATVSKFEAVEKANQASEENNEKLADELNEIKANKQLLQIEAERADFQKAEIKGRMEEMEAEILALEKEASEKEQVRQRNIENSGLEVRFSSSKGARESEEAKLIRDLENWVPMTRAERTAELQQGNNSGTSMGWGK</sequence>
<accession>A0A7S4DA66</accession>
<gene>
    <name evidence="2" type="ORF">HAKA00212_LOCUS16528</name>
</gene>
<feature type="region of interest" description="Disordered" evidence="1">
    <location>
        <begin position="135"/>
        <end position="166"/>
    </location>
</feature>